<feature type="region of interest" description="Disordered" evidence="1">
    <location>
        <begin position="44"/>
        <end position="82"/>
    </location>
</feature>
<feature type="compositionally biased region" description="Low complexity" evidence="1">
    <location>
        <begin position="44"/>
        <end position="54"/>
    </location>
</feature>
<dbReference type="EMBL" id="JAQONE010000005">
    <property type="protein sequence ID" value="MDC2829078.1"/>
    <property type="molecule type" value="Genomic_DNA"/>
</dbReference>
<evidence type="ECO:0000313" key="4">
    <source>
        <dbReference type="Proteomes" id="UP001220670"/>
    </source>
</evidence>
<reference evidence="3" key="1">
    <citation type="submission" date="2023-01" db="EMBL/GenBank/DDBJ databases">
        <title>Genome analysis of 13 Lactobacillus isolated from gut of wild boar.</title>
        <authorList>
            <person name="Papp P."/>
            <person name="Libisch B."/>
            <person name="Nagy T."/>
            <person name="Olasz F."/>
        </authorList>
    </citation>
    <scope>NUCLEOTIDE SEQUENCE</scope>
    <source>
        <strain evidence="3">F146</strain>
    </source>
</reference>
<evidence type="ECO:0000313" key="3">
    <source>
        <dbReference type="EMBL" id="MDC2829078.1"/>
    </source>
</evidence>
<organism evidence="3 4">
    <name type="scientific">Limosilactobacillus mucosae</name>
    <name type="common">Lactobacillus mucosae</name>
    <dbReference type="NCBI Taxonomy" id="97478"/>
    <lineage>
        <taxon>Bacteria</taxon>
        <taxon>Bacillati</taxon>
        <taxon>Bacillota</taxon>
        <taxon>Bacilli</taxon>
        <taxon>Lactobacillales</taxon>
        <taxon>Lactobacillaceae</taxon>
        <taxon>Limosilactobacillus</taxon>
    </lineage>
</organism>
<dbReference type="RefSeq" id="WP_272225738.1">
    <property type="nucleotide sequence ID" value="NZ_JAQONE010000005.1"/>
</dbReference>
<keyword evidence="2" id="KW-0812">Transmembrane</keyword>
<evidence type="ECO:0000256" key="1">
    <source>
        <dbReference type="SAM" id="MobiDB-lite"/>
    </source>
</evidence>
<name>A0AAJ1MAV6_LIMMU</name>
<comment type="caution">
    <text evidence="3">The sequence shown here is derived from an EMBL/GenBank/DDBJ whole genome shotgun (WGS) entry which is preliminary data.</text>
</comment>
<proteinExistence type="predicted"/>
<gene>
    <name evidence="3" type="ORF">PO250_01845</name>
</gene>
<sequence>MPKSKKHKKHLDRLSKLLIAGIIVLSFLFIGSVMLLLNYGKSNSASSNQDSVSSHISGSFSRSNKADNRQQRSAKKKTAVKNVSADVANQNVQQGLPLALTIMQSTKALPGEQIDFNLLGSDNTKKLYACFVNPAPIQQFNDIVNYGSQSGVLQHGDAGTSADGQVQTPKPGDSYTIDQADVQLSDRDGGNYVFTVAFKYHANSDSPRTVPLKITCQKIDGKIASIEQNGQFSY</sequence>
<keyword evidence="2" id="KW-0472">Membrane</keyword>
<protein>
    <submittedName>
        <fullName evidence="3">Uncharacterized protein</fullName>
    </submittedName>
</protein>
<accession>A0AAJ1MAV6</accession>
<feature type="transmembrane region" description="Helical" evidence="2">
    <location>
        <begin position="20"/>
        <end position="39"/>
    </location>
</feature>
<keyword evidence="2" id="KW-1133">Transmembrane helix</keyword>
<evidence type="ECO:0000256" key="2">
    <source>
        <dbReference type="SAM" id="Phobius"/>
    </source>
</evidence>
<dbReference type="AlphaFoldDB" id="A0AAJ1MAV6"/>
<dbReference type="Proteomes" id="UP001220670">
    <property type="component" value="Unassembled WGS sequence"/>
</dbReference>